<keyword evidence="1" id="KW-1185">Reference proteome</keyword>
<dbReference type="AlphaFoldDB" id="A0A0M3I0T2"/>
<protein>
    <submittedName>
        <fullName evidence="2">Uncharacterized protein</fullName>
    </submittedName>
</protein>
<accession>A0A0M3I0T2</accession>
<evidence type="ECO:0000313" key="2">
    <source>
        <dbReference type="WBParaSite" id="ALUE_0000978501-mRNA-1"/>
    </source>
</evidence>
<reference evidence="2" key="1">
    <citation type="submission" date="2017-02" db="UniProtKB">
        <authorList>
            <consortium name="WormBaseParasite"/>
        </authorList>
    </citation>
    <scope>IDENTIFICATION</scope>
</reference>
<proteinExistence type="predicted"/>
<sequence>MKNFIVVRCCYNKCAFVGTCIHLVQGSALLEDLHLLSSCG</sequence>
<dbReference type="WBParaSite" id="ALUE_0000978501-mRNA-1">
    <property type="protein sequence ID" value="ALUE_0000978501-mRNA-1"/>
    <property type="gene ID" value="ALUE_0000978501"/>
</dbReference>
<organism evidence="1 2">
    <name type="scientific">Ascaris lumbricoides</name>
    <name type="common">Giant roundworm</name>
    <dbReference type="NCBI Taxonomy" id="6252"/>
    <lineage>
        <taxon>Eukaryota</taxon>
        <taxon>Metazoa</taxon>
        <taxon>Ecdysozoa</taxon>
        <taxon>Nematoda</taxon>
        <taxon>Chromadorea</taxon>
        <taxon>Rhabditida</taxon>
        <taxon>Spirurina</taxon>
        <taxon>Ascaridomorpha</taxon>
        <taxon>Ascaridoidea</taxon>
        <taxon>Ascarididae</taxon>
        <taxon>Ascaris</taxon>
    </lineage>
</organism>
<dbReference type="Proteomes" id="UP000036681">
    <property type="component" value="Unplaced"/>
</dbReference>
<evidence type="ECO:0000313" key="1">
    <source>
        <dbReference type="Proteomes" id="UP000036681"/>
    </source>
</evidence>
<name>A0A0M3I0T2_ASCLU</name>